<protein>
    <submittedName>
        <fullName evidence="1">Uncharacterized protein</fullName>
    </submittedName>
</protein>
<reference evidence="1" key="1">
    <citation type="journal article" date="2019" name="Science">
        <title>Mutation of a bHLH transcription factor allowed almond domestication.</title>
        <authorList>
            <person name="Sanchez-Perez R."/>
            <person name="Pavan S."/>
            <person name="Mazzeo R."/>
            <person name="Moldovan C."/>
            <person name="Aiese Cigliano R."/>
            <person name="Del Cueto J."/>
            <person name="Ricciardi F."/>
            <person name="Lotti C."/>
            <person name="Ricciardi L."/>
            <person name="Dicenta F."/>
            <person name="Lopez-Marques R.L."/>
            <person name="Lindberg Moller B."/>
        </authorList>
    </citation>
    <scope>NUCLEOTIDE SEQUENCE</scope>
</reference>
<feature type="non-terminal residue" evidence="1">
    <location>
        <position position="12"/>
    </location>
</feature>
<sequence length="12" mass="1434">MLASWYVQLLIP</sequence>
<proteinExistence type="predicted"/>
<organism evidence="1">
    <name type="scientific">Prunus dulcis</name>
    <name type="common">Almond</name>
    <name type="synonym">Amygdalus dulcis</name>
    <dbReference type="NCBI Taxonomy" id="3755"/>
    <lineage>
        <taxon>Eukaryota</taxon>
        <taxon>Viridiplantae</taxon>
        <taxon>Streptophyta</taxon>
        <taxon>Embryophyta</taxon>
        <taxon>Tracheophyta</taxon>
        <taxon>Spermatophyta</taxon>
        <taxon>Magnoliopsida</taxon>
        <taxon>eudicotyledons</taxon>
        <taxon>Gunneridae</taxon>
        <taxon>Pentapetalae</taxon>
        <taxon>rosids</taxon>
        <taxon>fabids</taxon>
        <taxon>Rosales</taxon>
        <taxon>Rosaceae</taxon>
        <taxon>Amygdaloideae</taxon>
        <taxon>Amygdaleae</taxon>
        <taxon>Prunus</taxon>
    </lineage>
</organism>
<accession>A0A4Y1R411</accession>
<gene>
    <name evidence="1" type="ORF">Prudu_008319</name>
</gene>
<evidence type="ECO:0000313" key="1">
    <source>
        <dbReference type="EMBL" id="BBG98823.1"/>
    </source>
</evidence>
<dbReference type="EMBL" id="AP019299">
    <property type="protein sequence ID" value="BBG98823.1"/>
    <property type="molecule type" value="Genomic_DNA"/>
</dbReference>
<name>A0A4Y1R411_PRUDU</name>